<dbReference type="AlphaFoldDB" id="A0A445GDZ3"/>
<protein>
    <recommendedName>
        <fullName evidence="1">Brf1 TBP-binding domain-containing protein</fullName>
    </recommendedName>
</protein>
<evidence type="ECO:0000259" key="1">
    <source>
        <dbReference type="Pfam" id="PF07741"/>
    </source>
</evidence>
<dbReference type="Proteomes" id="UP000289340">
    <property type="component" value="Chromosome 16"/>
</dbReference>
<feature type="domain" description="Brf1 TBP-binding" evidence="1">
    <location>
        <begin position="23"/>
        <end position="69"/>
    </location>
</feature>
<comment type="caution">
    <text evidence="2">The sequence shown here is derived from an EMBL/GenBank/DDBJ whole genome shotgun (WGS) entry which is preliminary data.</text>
</comment>
<name>A0A445GDZ3_GLYSO</name>
<dbReference type="Gene3D" id="1.20.5.650">
    <property type="entry name" value="Single helix bin"/>
    <property type="match status" value="1"/>
</dbReference>
<dbReference type="SMR" id="A0A445GDZ3"/>
<proteinExistence type="predicted"/>
<organism evidence="2 3">
    <name type="scientific">Glycine soja</name>
    <name type="common">Wild soybean</name>
    <dbReference type="NCBI Taxonomy" id="3848"/>
    <lineage>
        <taxon>Eukaryota</taxon>
        <taxon>Viridiplantae</taxon>
        <taxon>Streptophyta</taxon>
        <taxon>Embryophyta</taxon>
        <taxon>Tracheophyta</taxon>
        <taxon>Spermatophyta</taxon>
        <taxon>Magnoliopsida</taxon>
        <taxon>eudicotyledons</taxon>
        <taxon>Gunneridae</taxon>
        <taxon>Pentapetalae</taxon>
        <taxon>rosids</taxon>
        <taxon>fabids</taxon>
        <taxon>Fabales</taxon>
        <taxon>Fabaceae</taxon>
        <taxon>Papilionoideae</taxon>
        <taxon>50 kb inversion clade</taxon>
        <taxon>NPAAA clade</taxon>
        <taxon>indigoferoid/millettioid clade</taxon>
        <taxon>Phaseoleae</taxon>
        <taxon>Glycine</taxon>
        <taxon>Glycine subgen. Soja</taxon>
    </lineage>
</organism>
<sequence>MLSGANVEYDLPIPIKDESETLSDIDDAELDVYIHNEEEKNMKKTLWERAYREYLEELLAAEKAAAAAAGIGTDRYGPLAKRLTKQG</sequence>
<gene>
    <name evidence="2" type="ORF">D0Y65_042597</name>
</gene>
<keyword evidence="3" id="KW-1185">Reference proteome</keyword>
<evidence type="ECO:0000313" key="2">
    <source>
        <dbReference type="EMBL" id="RZB59421.1"/>
    </source>
</evidence>
<dbReference type="InterPro" id="IPR011665">
    <property type="entry name" value="BRF1_TBP-bd_dom"/>
</dbReference>
<dbReference type="Pfam" id="PF07741">
    <property type="entry name" value="BRF1"/>
    <property type="match status" value="1"/>
</dbReference>
<accession>A0A445GDZ3</accession>
<evidence type="ECO:0000313" key="3">
    <source>
        <dbReference type="Proteomes" id="UP000289340"/>
    </source>
</evidence>
<dbReference type="EMBL" id="QZWG01000016">
    <property type="protein sequence ID" value="RZB59421.1"/>
    <property type="molecule type" value="Genomic_DNA"/>
</dbReference>
<reference evidence="2 3" key="1">
    <citation type="submission" date="2018-09" db="EMBL/GenBank/DDBJ databases">
        <title>A high-quality reference genome of wild soybean provides a powerful tool to mine soybean genomes.</title>
        <authorList>
            <person name="Xie M."/>
            <person name="Chung C.Y.L."/>
            <person name="Li M.-W."/>
            <person name="Wong F.-L."/>
            <person name="Chan T.-F."/>
            <person name="Lam H.-M."/>
        </authorList>
    </citation>
    <scope>NUCLEOTIDE SEQUENCE [LARGE SCALE GENOMIC DNA]</scope>
    <source>
        <strain evidence="3">cv. W05</strain>
        <tissue evidence="2">Hypocotyl of etiolated seedlings</tissue>
    </source>
</reference>